<evidence type="ECO:0000259" key="9">
    <source>
        <dbReference type="Pfam" id="PF00534"/>
    </source>
</evidence>
<dbReference type="Pfam" id="PF08323">
    <property type="entry name" value="Glyco_transf_5"/>
    <property type="match status" value="1"/>
</dbReference>
<comment type="catalytic activity">
    <reaction evidence="1 8">
        <text>[(1-&gt;4)-alpha-D-glucosyl](n) + ADP-alpha-D-glucose = [(1-&gt;4)-alpha-D-glucosyl](n+1) + ADP + H(+)</text>
        <dbReference type="Rhea" id="RHEA:18189"/>
        <dbReference type="Rhea" id="RHEA-COMP:9584"/>
        <dbReference type="Rhea" id="RHEA-COMP:9587"/>
        <dbReference type="ChEBI" id="CHEBI:15378"/>
        <dbReference type="ChEBI" id="CHEBI:15444"/>
        <dbReference type="ChEBI" id="CHEBI:57498"/>
        <dbReference type="ChEBI" id="CHEBI:456216"/>
        <dbReference type="EC" id="2.4.1.21"/>
    </reaction>
</comment>
<dbReference type="OrthoDB" id="9808590at2"/>
<keyword evidence="6 8" id="KW-0808">Transferase</keyword>
<dbReference type="RefSeq" id="WP_106462473.1">
    <property type="nucleotide sequence ID" value="NZ_PXOQ01000007.1"/>
</dbReference>
<dbReference type="Pfam" id="PF00534">
    <property type="entry name" value="Glycos_transf_1"/>
    <property type="match status" value="1"/>
</dbReference>
<dbReference type="CDD" id="cd03791">
    <property type="entry name" value="GT5_Glycogen_synthase_DULL1-like"/>
    <property type="match status" value="1"/>
</dbReference>
<evidence type="ECO:0000256" key="2">
    <source>
        <dbReference type="ARBA" id="ARBA00002764"/>
    </source>
</evidence>
<dbReference type="EC" id="2.4.1.21" evidence="8"/>
<dbReference type="PANTHER" id="PTHR45825">
    <property type="entry name" value="GRANULE-BOUND STARCH SYNTHASE 1, CHLOROPLASTIC/AMYLOPLASTIC"/>
    <property type="match status" value="1"/>
</dbReference>
<dbReference type="GO" id="GO:0009011">
    <property type="term" value="F:alpha-1,4-glucan glucosyltransferase (ADP-glucose donor) activity"/>
    <property type="evidence" value="ECO:0007669"/>
    <property type="project" value="UniProtKB-UniRule"/>
</dbReference>
<dbReference type="Gene3D" id="3.40.50.2000">
    <property type="entry name" value="Glycogen Phosphorylase B"/>
    <property type="match status" value="2"/>
</dbReference>
<dbReference type="InterPro" id="IPR011835">
    <property type="entry name" value="GS/SS"/>
</dbReference>
<evidence type="ECO:0000256" key="5">
    <source>
        <dbReference type="ARBA" id="ARBA00022676"/>
    </source>
</evidence>
<dbReference type="PANTHER" id="PTHR45825:SF11">
    <property type="entry name" value="ALPHA AMYLASE DOMAIN-CONTAINING PROTEIN"/>
    <property type="match status" value="1"/>
</dbReference>
<dbReference type="EMBL" id="PXOQ01000007">
    <property type="protein sequence ID" value="PSG90333.1"/>
    <property type="molecule type" value="Genomic_DNA"/>
</dbReference>
<dbReference type="InterPro" id="IPR001296">
    <property type="entry name" value="Glyco_trans_1"/>
</dbReference>
<sequence length="468" mass="52829">MKVLHISAECYPIAKVGGLADVVGALPKYQNDLGNTSQVVMPFYQNKFTKNHTFSKLFEAEIYLGEALIPFQIMTLDQNTLGYDLFLVHIEGVLDTDYVYSHNDTKRFLAFQIAVLDWVKSLKNPPALIHCHDHHTGLVPFMLQESFTYKNLNKIPVVFTIHNAQYQGWFSHDLVGLIPEFDFTNVGLLDWNHQINPLAAAIKCAWKVTTVSPSYMEELKEKANGLEALLASEHQKCVGVLNGIDTEVWNPKTDEFIVKNYTRTSVLSGKKANKKWLCETYNLDPNKPLFAFIGRLVLEKGADLFPAIFNEVLQHKDISILLLGSGEASIEDGLIQLRENHSDVYNNYIGYDEKLSHIVYAGADFLIMPSRVEPCGLNQMYSLRYGTIPIVNNIGGLKDTITDISKNGFGIVIPEATVNATVDGILKAKAFYAKTEKFKDTQKYIMTIDHSWLQSAKTYQELYKTLIQ</sequence>
<protein>
    <recommendedName>
        <fullName evidence="8">Glycogen synthase</fullName>
        <ecNumber evidence="8">2.4.1.21</ecNumber>
    </recommendedName>
    <alternativeName>
        <fullName evidence="8">Starch [bacterial glycogen] synthase</fullName>
    </alternativeName>
</protein>
<dbReference type="AlphaFoldDB" id="A0A2T1ND16"/>
<name>A0A2T1ND16_9FLAO</name>
<evidence type="ECO:0000256" key="1">
    <source>
        <dbReference type="ARBA" id="ARBA00001478"/>
    </source>
</evidence>
<keyword evidence="5 8" id="KW-0328">Glycosyltransferase</keyword>
<evidence type="ECO:0000313" key="11">
    <source>
        <dbReference type="EMBL" id="PSG90333.1"/>
    </source>
</evidence>
<comment type="function">
    <text evidence="2 8">Synthesizes alpha-1,4-glucan chains using ADP-glucose.</text>
</comment>
<comment type="caution">
    <text evidence="11">The sequence shown here is derived from an EMBL/GenBank/DDBJ whole genome shotgun (WGS) entry which is preliminary data.</text>
</comment>
<evidence type="ECO:0000256" key="8">
    <source>
        <dbReference type="HAMAP-Rule" id="MF_00484"/>
    </source>
</evidence>
<reference evidence="11 12" key="1">
    <citation type="submission" date="2018-03" db="EMBL/GenBank/DDBJ databases">
        <title>Mesoflavibacter sp. HG37 and Mesoflavibacter sp. HG96 sp.nov., two marine bacteria isolated from seawater of Western Pacific Ocean.</title>
        <authorList>
            <person name="Cheng H."/>
            <person name="Wu Y.-H."/>
            <person name="Guo L.-L."/>
            <person name="Xu X.-W."/>
        </authorList>
    </citation>
    <scope>NUCLEOTIDE SEQUENCE [LARGE SCALE GENOMIC DNA]</scope>
    <source>
        <strain evidence="11 12">KCTC 32269</strain>
    </source>
</reference>
<evidence type="ECO:0000256" key="3">
    <source>
        <dbReference type="ARBA" id="ARBA00004964"/>
    </source>
</evidence>
<keyword evidence="12" id="KW-1185">Reference proteome</keyword>
<feature type="domain" description="Glycosyl transferase family 1" evidence="9">
    <location>
        <begin position="282"/>
        <end position="430"/>
    </location>
</feature>
<proteinExistence type="inferred from homology"/>
<evidence type="ECO:0000256" key="4">
    <source>
        <dbReference type="ARBA" id="ARBA00010281"/>
    </source>
</evidence>
<gene>
    <name evidence="8" type="primary">glgA</name>
    <name evidence="11" type="ORF">C7H52_03370</name>
</gene>
<evidence type="ECO:0000259" key="10">
    <source>
        <dbReference type="Pfam" id="PF08323"/>
    </source>
</evidence>
<evidence type="ECO:0000313" key="12">
    <source>
        <dbReference type="Proteomes" id="UP000238426"/>
    </source>
</evidence>
<dbReference type="GO" id="GO:0005978">
    <property type="term" value="P:glycogen biosynthetic process"/>
    <property type="evidence" value="ECO:0007669"/>
    <property type="project" value="UniProtKB-UniRule"/>
</dbReference>
<feature type="binding site" evidence="8">
    <location>
        <position position="15"/>
    </location>
    <ligand>
        <name>ADP-alpha-D-glucose</name>
        <dbReference type="ChEBI" id="CHEBI:57498"/>
    </ligand>
</feature>
<dbReference type="HAMAP" id="MF_00484">
    <property type="entry name" value="Glycogen_synth"/>
    <property type="match status" value="1"/>
</dbReference>
<dbReference type="NCBIfam" id="TIGR02095">
    <property type="entry name" value="glgA"/>
    <property type="match status" value="1"/>
</dbReference>
<dbReference type="SUPFAM" id="SSF53756">
    <property type="entry name" value="UDP-Glycosyltransferase/glycogen phosphorylase"/>
    <property type="match status" value="1"/>
</dbReference>
<dbReference type="GO" id="GO:0004373">
    <property type="term" value="F:alpha-1,4-glucan glucosyltransferase (UDP-glucose donor) activity"/>
    <property type="evidence" value="ECO:0007669"/>
    <property type="project" value="InterPro"/>
</dbReference>
<keyword evidence="7 8" id="KW-0320">Glycogen biosynthesis</keyword>
<organism evidence="11 12">
    <name type="scientific">Aurantibacter aestuarii</name>
    <dbReference type="NCBI Taxonomy" id="1266046"/>
    <lineage>
        <taxon>Bacteria</taxon>
        <taxon>Pseudomonadati</taxon>
        <taxon>Bacteroidota</taxon>
        <taxon>Flavobacteriia</taxon>
        <taxon>Flavobacteriales</taxon>
        <taxon>Flavobacteriaceae</taxon>
        <taxon>Aurantibacter</taxon>
    </lineage>
</organism>
<dbReference type="Proteomes" id="UP000238426">
    <property type="component" value="Unassembled WGS sequence"/>
</dbReference>
<dbReference type="UniPathway" id="UPA00164"/>
<comment type="pathway">
    <text evidence="3 8">Glycan biosynthesis; glycogen biosynthesis.</text>
</comment>
<feature type="domain" description="Starch synthase catalytic" evidence="10">
    <location>
        <begin position="2"/>
        <end position="231"/>
    </location>
</feature>
<dbReference type="InterPro" id="IPR013534">
    <property type="entry name" value="Starch_synth_cat_dom"/>
</dbReference>
<evidence type="ECO:0000256" key="7">
    <source>
        <dbReference type="ARBA" id="ARBA00023056"/>
    </source>
</evidence>
<accession>A0A2T1ND16</accession>
<comment type="similarity">
    <text evidence="4 8">Belongs to the glycosyltransferase 1 family. Bacterial/plant glycogen synthase subfamily.</text>
</comment>
<evidence type="ECO:0000256" key="6">
    <source>
        <dbReference type="ARBA" id="ARBA00022679"/>
    </source>
</evidence>